<dbReference type="SMART" id="SM00220">
    <property type="entry name" value="S_TKc"/>
    <property type="match status" value="1"/>
</dbReference>
<sequence>MSSAPSSPGDTVGRRIGESSTQLVAMPREFAEPDTKNSSALVTADGAKLAGYSVKEMEFLRKPQKAFQLGRIPAKALAEDDYVAAASYIIERDYYPDLKRLRLAEQIANAEKEGKGRDQQVVALRQELLRLTPVTPGINARSAAMNYTPGAPKRREDGAMKALPGEIDGSSSSSSSGVMASGGASHFCTGQEIVDLTGRSIDSRTKELVDMSLASGKGVVVDLGVRLDQFHSRYGSEDNAAFQSAYEEHLSKKRGEQSWIEDQANSHNAMLADKREAAALGQKVEGVALALNSSAAVARNPLLFNSNGLQKQPFMFENKPDNVNTRFHTSDYERDSTEIQMENRANAREESLRSRDNNDMAVAGRFDAAKPGGYLATPTMLGASAGGAAGEDAFSIPKESDREQLAHRLLDEENRKKKRKKVAPTWAVMSLLRYIYGQTVEVESGRLSVLYTLAKDMQCQGLENDCLEKMGNLRKNSVDCEEDGKLGARKDTPEVGERQKSPKSDSGDVEPVVAESSVDAVASTSSSDRSEGVSKVEACSWNDAVKTEPTDSESLQFRGAVTEGSGLKKSVNSSSTGSFLDMIRNSGSLPKLDRGRMINTPGAFDKKYELVSPEEGGILGEGMNGAVRLAKDRFTGEQVAVKTLSLVNLSPMKRDMLYDEINIYLPLSHPNIVRLNEVYEEPGDRIILVMESCMGGELYERLAKLNRYSERDAAKILRHILYAVSYLHSLNICHRDLKLENFVYTDDTEDSRLKLCDFGFGTIVHGEGPDGDSPLTAALGSVHYVAPEVLEGRYGLQCDMWSVGVILYMLLSGTPPFDGSDDREVAEAVRHAPLKLSGSRWDCISSSAKDLVRNLLCRDPTKRLTATQALQHEWCGSTDILKLNTASNEIDVDVLRTMHAFTRCSAIQRAALGLIAQKRGDDFVGIDDKLKSMEDTFKRMDTNHDGVITLSEFENAVRSHVEMGEHEAEKIFGDISSCSSTVTQSEPVIHYSDFLAATIYSLRNRESQVEDTPESSSRPRGESSTIWHWNSEDIRSVYEAFDTERKGYVTKEDLLRVLGCGGRELERILAAAGFDPKHTHRIDFDDFSKLLNCQNKSLIEFPRPDSASEDELLKQTKAAEFLERDAYFAGLDDYDEELLAAEGFGSASFRFVVWWIPESLWHFVEEWVGRTLSEGRQEDYGDNCGTRGLSGHSGGYEFVDINSFEDLHTPMGSPGDFRFSDVPKPCEEEYLHTYRDLDSPTHVEMLRHLLAECHQFLTDLLGENFVSGAKLSMGFHYPVRTQYSTLHMQIRVNSGDVVSRDGRGVAARHVLAVLERDPMHYARDNMPLRYEVTENIKMNLLAAAELDSTGDSTVGGSQGEEANQGDRRPGYLFNCIGLGQ</sequence>
<dbReference type="GO" id="GO:0005524">
    <property type="term" value="F:ATP binding"/>
    <property type="evidence" value="ECO:0007669"/>
    <property type="project" value="UniProtKB-UniRule"/>
</dbReference>
<dbReference type="GO" id="GO:0004674">
    <property type="term" value="F:protein serine/threonine kinase activity"/>
    <property type="evidence" value="ECO:0007669"/>
    <property type="project" value="UniProtKB-KW"/>
</dbReference>
<dbReference type="InterPro" id="IPR011992">
    <property type="entry name" value="EF-hand-dom_pair"/>
</dbReference>
<feature type="compositionally biased region" description="Low complexity" evidence="11">
    <location>
        <begin position="509"/>
        <end position="527"/>
    </location>
</feature>
<dbReference type="PROSITE" id="PS00018">
    <property type="entry name" value="EF_HAND_1"/>
    <property type="match status" value="1"/>
</dbReference>
<feature type="domain" description="Protein kinase" evidence="12">
    <location>
        <begin position="613"/>
        <end position="875"/>
    </location>
</feature>
<evidence type="ECO:0000256" key="9">
    <source>
        <dbReference type="ARBA" id="ARBA00024334"/>
    </source>
</evidence>
<dbReference type="Pfam" id="PF13202">
    <property type="entry name" value="EF-hand_5"/>
    <property type="match status" value="1"/>
</dbReference>
<dbReference type="InterPro" id="IPR017441">
    <property type="entry name" value="Protein_kinase_ATP_BS"/>
</dbReference>
<proteinExistence type="inferred from homology"/>
<dbReference type="CDD" id="cd05117">
    <property type="entry name" value="STKc_CAMK"/>
    <property type="match status" value="1"/>
</dbReference>
<evidence type="ECO:0000313" key="15">
    <source>
        <dbReference type="Proteomes" id="UP000572268"/>
    </source>
</evidence>
<evidence type="ECO:0000256" key="11">
    <source>
        <dbReference type="SAM" id="MobiDB-lite"/>
    </source>
</evidence>
<dbReference type="PROSITE" id="PS50222">
    <property type="entry name" value="EF_HAND_2"/>
    <property type="match status" value="2"/>
</dbReference>
<dbReference type="PROSITE" id="PS00107">
    <property type="entry name" value="PROTEIN_KINASE_ATP"/>
    <property type="match status" value="1"/>
</dbReference>
<protein>
    <recommendedName>
        <fullName evidence="16">Calcium calmodulin-dependent protein kinase kinase 2</fullName>
    </recommendedName>
</protein>
<organism evidence="14 15">
    <name type="scientific">Perkinsus olseni</name>
    <name type="common">Perkinsus atlanticus</name>
    <dbReference type="NCBI Taxonomy" id="32597"/>
    <lineage>
        <taxon>Eukaryota</taxon>
        <taxon>Sar</taxon>
        <taxon>Alveolata</taxon>
        <taxon>Perkinsozoa</taxon>
        <taxon>Perkinsea</taxon>
        <taxon>Perkinsida</taxon>
        <taxon>Perkinsidae</taxon>
        <taxon>Perkinsus</taxon>
    </lineage>
</organism>
<dbReference type="FunFam" id="1.10.510.10:FF:000571">
    <property type="entry name" value="Maternal embryonic leucine zipper kinase"/>
    <property type="match status" value="1"/>
</dbReference>
<dbReference type="InterPro" id="IPR019148">
    <property type="entry name" value="Nuclear_protein_DGCR14_ESS-2"/>
</dbReference>
<feature type="binding site" evidence="10">
    <location>
        <position position="642"/>
    </location>
    <ligand>
        <name>ATP</name>
        <dbReference type="ChEBI" id="CHEBI:30616"/>
    </ligand>
</feature>
<evidence type="ECO:0000256" key="2">
    <source>
        <dbReference type="ARBA" id="ARBA00011245"/>
    </source>
</evidence>
<evidence type="ECO:0000256" key="4">
    <source>
        <dbReference type="ARBA" id="ARBA00022679"/>
    </source>
</evidence>
<dbReference type="Gene3D" id="1.10.238.10">
    <property type="entry name" value="EF-hand"/>
    <property type="match status" value="1"/>
</dbReference>
<evidence type="ECO:0000256" key="3">
    <source>
        <dbReference type="ARBA" id="ARBA00022527"/>
    </source>
</evidence>
<dbReference type="InterPro" id="IPR000719">
    <property type="entry name" value="Prot_kinase_dom"/>
</dbReference>
<comment type="cofactor">
    <cofactor evidence="1">
        <name>Mg(2+)</name>
        <dbReference type="ChEBI" id="CHEBI:18420"/>
    </cofactor>
</comment>
<dbReference type="InterPro" id="IPR002048">
    <property type="entry name" value="EF_hand_dom"/>
</dbReference>
<evidence type="ECO:0000256" key="6">
    <source>
        <dbReference type="ARBA" id="ARBA00022777"/>
    </source>
</evidence>
<accession>A0A7J6LTH3</accession>
<evidence type="ECO:0000259" key="13">
    <source>
        <dbReference type="PROSITE" id="PS50222"/>
    </source>
</evidence>
<comment type="caution">
    <text evidence="14">The sequence shown here is derived from an EMBL/GenBank/DDBJ whole genome shotgun (WGS) entry which is preliminary data.</text>
</comment>
<dbReference type="EMBL" id="JABANN010000316">
    <property type="protein sequence ID" value="KAF4662565.1"/>
    <property type="molecule type" value="Genomic_DNA"/>
</dbReference>
<keyword evidence="5 10" id="KW-0547">Nucleotide-binding</keyword>
<keyword evidence="7" id="KW-0106">Calcium</keyword>
<evidence type="ECO:0008006" key="16">
    <source>
        <dbReference type="Google" id="ProtNLM"/>
    </source>
</evidence>
<dbReference type="Proteomes" id="UP000572268">
    <property type="component" value="Unassembled WGS sequence"/>
</dbReference>
<feature type="domain" description="EF-hand" evidence="13">
    <location>
        <begin position="1029"/>
        <end position="1064"/>
    </location>
</feature>
<keyword evidence="3" id="KW-0723">Serine/threonine-protein kinase</keyword>
<dbReference type="GO" id="GO:0005509">
    <property type="term" value="F:calcium ion binding"/>
    <property type="evidence" value="ECO:0007669"/>
    <property type="project" value="InterPro"/>
</dbReference>
<dbReference type="InterPro" id="IPR018247">
    <property type="entry name" value="EF_Hand_1_Ca_BS"/>
</dbReference>
<feature type="compositionally biased region" description="Basic and acidic residues" evidence="11">
    <location>
        <begin position="483"/>
        <end position="506"/>
    </location>
</feature>
<keyword evidence="4" id="KW-0808">Transferase</keyword>
<comment type="subunit">
    <text evidence="2">Monomer.</text>
</comment>
<dbReference type="PANTHER" id="PTHR24349">
    <property type="entry name" value="SERINE/THREONINE-PROTEIN KINASE"/>
    <property type="match status" value="1"/>
</dbReference>
<name>A0A7J6LTH3_PEROL</name>
<feature type="region of interest" description="Disordered" evidence="11">
    <location>
        <begin position="483"/>
        <end position="529"/>
    </location>
</feature>
<dbReference type="InterPro" id="IPR050205">
    <property type="entry name" value="CDPK_Ser/Thr_kinases"/>
</dbReference>
<evidence type="ECO:0000313" key="14">
    <source>
        <dbReference type="EMBL" id="KAF4662565.1"/>
    </source>
</evidence>
<feature type="region of interest" description="Disordered" evidence="11">
    <location>
        <begin position="1349"/>
        <end position="1368"/>
    </location>
</feature>
<dbReference type="Gene3D" id="1.10.510.10">
    <property type="entry name" value="Transferase(Phosphotransferase) domain 1"/>
    <property type="match status" value="1"/>
</dbReference>
<evidence type="ECO:0000256" key="5">
    <source>
        <dbReference type="ARBA" id="ARBA00022741"/>
    </source>
</evidence>
<gene>
    <name evidence="14" type="ORF">FOL46_005234</name>
</gene>
<keyword evidence="8 10" id="KW-0067">ATP-binding</keyword>
<dbReference type="PROSITE" id="PS00108">
    <property type="entry name" value="PROTEIN_KINASE_ST"/>
    <property type="match status" value="1"/>
</dbReference>
<dbReference type="SUPFAM" id="SSF56112">
    <property type="entry name" value="Protein kinase-like (PK-like)"/>
    <property type="match status" value="1"/>
</dbReference>
<evidence type="ECO:0000259" key="12">
    <source>
        <dbReference type="PROSITE" id="PS50011"/>
    </source>
</evidence>
<dbReference type="InterPro" id="IPR011009">
    <property type="entry name" value="Kinase-like_dom_sf"/>
</dbReference>
<dbReference type="PROSITE" id="PS50011">
    <property type="entry name" value="PROTEIN_KINASE_DOM"/>
    <property type="match status" value="1"/>
</dbReference>
<evidence type="ECO:0000256" key="7">
    <source>
        <dbReference type="ARBA" id="ARBA00022837"/>
    </source>
</evidence>
<evidence type="ECO:0000256" key="10">
    <source>
        <dbReference type="PROSITE-ProRule" id="PRU10141"/>
    </source>
</evidence>
<keyword evidence="6" id="KW-0418">Kinase</keyword>
<dbReference type="Pfam" id="PF00069">
    <property type="entry name" value="Pkinase"/>
    <property type="match status" value="1"/>
</dbReference>
<dbReference type="Pfam" id="PF09751">
    <property type="entry name" value="Es2"/>
    <property type="match status" value="1"/>
</dbReference>
<reference evidence="14 15" key="1">
    <citation type="submission" date="2020-04" db="EMBL/GenBank/DDBJ databases">
        <title>Perkinsus olseni comparative genomics.</title>
        <authorList>
            <person name="Bogema D.R."/>
        </authorList>
    </citation>
    <scope>NUCLEOTIDE SEQUENCE [LARGE SCALE GENOMIC DNA]</scope>
    <source>
        <strain evidence="14">ATCC PRA-31</strain>
    </source>
</reference>
<feature type="domain" description="EF-hand" evidence="13">
    <location>
        <begin position="928"/>
        <end position="963"/>
    </location>
</feature>
<dbReference type="SUPFAM" id="SSF47473">
    <property type="entry name" value="EF-hand"/>
    <property type="match status" value="1"/>
</dbReference>
<dbReference type="SMART" id="SM00054">
    <property type="entry name" value="EFh"/>
    <property type="match status" value="2"/>
</dbReference>
<comment type="similarity">
    <text evidence="9">Belongs to the protein kinase superfamily. Ser/Thr protein kinase family. CDPK subfamily.</text>
</comment>
<dbReference type="InterPro" id="IPR008271">
    <property type="entry name" value="Ser/Thr_kinase_AS"/>
</dbReference>
<evidence type="ECO:0000256" key="8">
    <source>
        <dbReference type="ARBA" id="ARBA00022840"/>
    </source>
</evidence>
<evidence type="ECO:0000256" key="1">
    <source>
        <dbReference type="ARBA" id="ARBA00001946"/>
    </source>
</evidence>